<dbReference type="RefSeq" id="WP_113825745.1">
    <property type="nucleotide sequence ID" value="NZ_QOCE01000052.1"/>
</dbReference>
<accession>A0A366WNZ9</accession>
<gene>
    <name evidence="1" type="ORF">DS909_22025</name>
</gene>
<proteinExistence type="predicted"/>
<keyword evidence="1" id="KW-0969">Cilium</keyword>
<evidence type="ECO:0000313" key="2">
    <source>
        <dbReference type="Proteomes" id="UP000252706"/>
    </source>
</evidence>
<dbReference type="EMBL" id="QOCE01000052">
    <property type="protein sequence ID" value="RBW50299.1"/>
    <property type="molecule type" value="Genomic_DNA"/>
</dbReference>
<dbReference type="AlphaFoldDB" id="A0A366WNZ9"/>
<evidence type="ECO:0000313" key="1">
    <source>
        <dbReference type="EMBL" id="RBW50299.1"/>
    </source>
</evidence>
<dbReference type="OrthoDB" id="9788924at2"/>
<comment type="caution">
    <text evidence="1">The sequence shown here is derived from an EMBL/GenBank/DDBJ whole genome shotgun (WGS) entry which is preliminary data.</text>
</comment>
<dbReference type="Gene3D" id="3.40.50.11190">
    <property type="match status" value="1"/>
</dbReference>
<protein>
    <submittedName>
        <fullName evidence="1">Flagellin modification protein FlmD</fullName>
    </submittedName>
</protein>
<dbReference type="Proteomes" id="UP000252706">
    <property type="component" value="Unassembled WGS sequence"/>
</dbReference>
<reference evidence="1 2" key="1">
    <citation type="submission" date="2018-07" db="EMBL/GenBank/DDBJ databases">
        <title>Modular assembly of carbohydrate-degrading microbial communities in the ocean.</title>
        <authorList>
            <person name="Enke T.N."/>
            <person name="Datta M.S."/>
            <person name="Schwartzman J.A."/>
            <person name="Cermak N."/>
            <person name="Schmitz D.A."/>
            <person name="Barrere J."/>
            <person name="Cordero O.X."/>
        </authorList>
    </citation>
    <scope>NUCLEOTIDE SEQUENCE [LARGE SCALE GENOMIC DNA]</scope>
    <source>
        <strain evidence="1 2">C3M10</strain>
    </source>
</reference>
<name>A0A366WNZ9_9RHOB</name>
<organism evidence="1 2">
    <name type="scientific">Phaeobacter gallaeciensis</name>
    <dbReference type="NCBI Taxonomy" id="60890"/>
    <lineage>
        <taxon>Bacteria</taxon>
        <taxon>Pseudomonadati</taxon>
        <taxon>Pseudomonadota</taxon>
        <taxon>Alphaproteobacteria</taxon>
        <taxon>Rhodobacterales</taxon>
        <taxon>Roseobacteraceae</taxon>
        <taxon>Phaeobacter</taxon>
    </lineage>
</organism>
<keyword evidence="1" id="KW-0282">Flagellum</keyword>
<sequence length="351" mass="38405">MTYRIVFRCAVSATVGIGHLMRCREMARYLQGLGGESVLLGPPDSLRTEADESLFADWIEVPERGSSAEDAARLVALCRKYDTPYAVMDDYRGDPEYQQILRNAGLRWLQQFDASKPWEFQPDLLVNASPYERREQYLPWLKDPAQTRTLFGPQYAVLRPAFAGLTARADGRPVQRILAAFGGGDDRGAIATTIEALAGRLGPDVTLVIVSGAGNPRREAVAAKVAALPAGQVEFHVNPPDMIQLMRDCDLAVIGGGTMSYEAAICGLPIVFMGLAPNQERPCQGWQDLTGARYLGQVGTVTVSELYETVANLVSDDTARTEMAAKGRQLVDGQGTRRLVEALLEREREDA</sequence>
<dbReference type="SUPFAM" id="SSF53756">
    <property type="entry name" value="UDP-Glycosyltransferase/glycogen phosphorylase"/>
    <property type="match status" value="1"/>
</dbReference>
<dbReference type="Gene3D" id="3.40.50.2000">
    <property type="entry name" value="Glycogen Phosphorylase B"/>
    <property type="match status" value="1"/>
</dbReference>
<keyword evidence="1" id="KW-0966">Cell projection</keyword>